<dbReference type="Gene3D" id="3.30.450.20">
    <property type="entry name" value="PAS domain"/>
    <property type="match status" value="1"/>
</dbReference>
<dbReference type="FunFam" id="3.30.70.270:FF:000001">
    <property type="entry name" value="Diguanylate cyclase domain protein"/>
    <property type="match status" value="1"/>
</dbReference>
<name>A0A931MYL4_9HYPH</name>
<dbReference type="CDD" id="cd01949">
    <property type="entry name" value="GGDEF"/>
    <property type="match status" value="1"/>
</dbReference>
<dbReference type="RefSeq" id="WP_197311616.1">
    <property type="nucleotide sequence ID" value="NZ_JADZLT010000050.1"/>
</dbReference>
<protein>
    <recommendedName>
        <fullName evidence="1">diguanylate cyclase</fullName>
        <ecNumber evidence="1">2.7.7.65</ecNumber>
    </recommendedName>
</protein>
<evidence type="ECO:0000256" key="2">
    <source>
        <dbReference type="ARBA" id="ARBA00034247"/>
    </source>
</evidence>
<dbReference type="PANTHER" id="PTHR45138">
    <property type="entry name" value="REGULATORY COMPONENTS OF SENSORY TRANSDUCTION SYSTEM"/>
    <property type="match status" value="1"/>
</dbReference>
<dbReference type="InterPro" id="IPR043128">
    <property type="entry name" value="Rev_trsase/Diguanyl_cyclase"/>
</dbReference>
<evidence type="ECO:0000313" key="6">
    <source>
        <dbReference type="Proteomes" id="UP000631694"/>
    </source>
</evidence>
<evidence type="ECO:0000256" key="3">
    <source>
        <dbReference type="SAM" id="MobiDB-lite"/>
    </source>
</evidence>
<sequence length="458" mass="49683">MASGSITDLLDLVAAPLMVVDADGRTIRRLNHDAVTLVGVLAVPALPASTAAVFGEAAAEALAAALGAIAPASEDLPPECEIACVLDGFDRRIALRPRRLSPPETGFLVTVTDRTDVDDARLQLFAWQEEMRTILDSLPVGVEIMDEAMDTVLVNRHSRGMWGYTVEETGRLDDWWAAAYPDPDYREEVRRSWLAGVEEARRTNAEMLPQEWVITCKDGSRKTVQFRFRAVGSALLNVYLDVTRERRLEAMLLEMATTDSLTGLGSRRYFFDQAARCLADPEQLGSLVTVLMFDIDHFKQINDRYGHAVGDRVLIEFARRCREAMRHTDVIGRLGGEEFAAMLPDTGFSEAGDIAERIRAAVSSTPIDFGEGAVVVTVSVGVVTDVAGRLGLDQLLEQADRALYAAKAAGRDRVSFAPRGGGEPAAAAPAYARTEAAGTPPSDDPLPTGTLPRRAVLS</sequence>
<dbReference type="GO" id="GO:1902201">
    <property type="term" value="P:negative regulation of bacterial-type flagellum-dependent cell motility"/>
    <property type="evidence" value="ECO:0007669"/>
    <property type="project" value="TreeGrafter"/>
</dbReference>
<proteinExistence type="predicted"/>
<reference evidence="5" key="1">
    <citation type="submission" date="2020-12" db="EMBL/GenBank/DDBJ databases">
        <title>Methylobrevis albus sp. nov., isolated from fresh water lack sediment.</title>
        <authorList>
            <person name="Zou Q."/>
        </authorList>
    </citation>
    <scope>NUCLEOTIDE SEQUENCE</scope>
    <source>
        <strain evidence="5">L22</strain>
    </source>
</reference>
<accession>A0A931MYL4</accession>
<dbReference type="SUPFAM" id="SSF55073">
    <property type="entry name" value="Nucleotide cyclase"/>
    <property type="match status" value="1"/>
</dbReference>
<gene>
    <name evidence="5" type="ORF">I5731_12020</name>
</gene>
<dbReference type="SUPFAM" id="SSF55785">
    <property type="entry name" value="PYP-like sensor domain (PAS domain)"/>
    <property type="match status" value="1"/>
</dbReference>
<feature type="compositionally biased region" description="Low complexity" evidence="3">
    <location>
        <begin position="424"/>
        <end position="439"/>
    </location>
</feature>
<feature type="domain" description="GGDEF" evidence="4">
    <location>
        <begin position="286"/>
        <end position="419"/>
    </location>
</feature>
<dbReference type="InterPro" id="IPR050469">
    <property type="entry name" value="Diguanylate_Cyclase"/>
</dbReference>
<dbReference type="Gene3D" id="3.30.70.270">
    <property type="match status" value="1"/>
</dbReference>
<evidence type="ECO:0000313" key="5">
    <source>
        <dbReference type="EMBL" id="MBH0238552.1"/>
    </source>
</evidence>
<evidence type="ECO:0000256" key="1">
    <source>
        <dbReference type="ARBA" id="ARBA00012528"/>
    </source>
</evidence>
<dbReference type="SMART" id="SM00267">
    <property type="entry name" value="GGDEF"/>
    <property type="match status" value="1"/>
</dbReference>
<dbReference type="EC" id="2.7.7.65" evidence="1"/>
<dbReference type="GO" id="GO:0043709">
    <property type="term" value="P:cell adhesion involved in single-species biofilm formation"/>
    <property type="evidence" value="ECO:0007669"/>
    <property type="project" value="TreeGrafter"/>
</dbReference>
<comment type="caution">
    <text evidence="5">The sequence shown here is derived from an EMBL/GenBank/DDBJ whole genome shotgun (WGS) entry which is preliminary data.</text>
</comment>
<keyword evidence="6" id="KW-1185">Reference proteome</keyword>
<evidence type="ECO:0000259" key="4">
    <source>
        <dbReference type="PROSITE" id="PS50887"/>
    </source>
</evidence>
<dbReference type="GO" id="GO:0052621">
    <property type="term" value="F:diguanylate cyclase activity"/>
    <property type="evidence" value="ECO:0007669"/>
    <property type="project" value="UniProtKB-EC"/>
</dbReference>
<dbReference type="InterPro" id="IPR029787">
    <property type="entry name" value="Nucleotide_cyclase"/>
</dbReference>
<organism evidence="5 6">
    <name type="scientific">Methylobrevis albus</name>
    <dbReference type="NCBI Taxonomy" id="2793297"/>
    <lineage>
        <taxon>Bacteria</taxon>
        <taxon>Pseudomonadati</taxon>
        <taxon>Pseudomonadota</taxon>
        <taxon>Alphaproteobacteria</taxon>
        <taxon>Hyphomicrobiales</taxon>
        <taxon>Pleomorphomonadaceae</taxon>
        <taxon>Methylobrevis</taxon>
    </lineage>
</organism>
<dbReference type="GO" id="GO:0005886">
    <property type="term" value="C:plasma membrane"/>
    <property type="evidence" value="ECO:0007669"/>
    <property type="project" value="TreeGrafter"/>
</dbReference>
<dbReference type="InterPro" id="IPR000160">
    <property type="entry name" value="GGDEF_dom"/>
</dbReference>
<dbReference type="InterPro" id="IPR035965">
    <property type="entry name" value="PAS-like_dom_sf"/>
</dbReference>
<feature type="region of interest" description="Disordered" evidence="3">
    <location>
        <begin position="414"/>
        <end position="458"/>
    </location>
</feature>
<comment type="catalytic activity">
    <reaction evidence="2">
        <text>2 GTP = 3',3'-c-di-GMP + 2 diphosphate</text>
        <dbReference type="Rhea" id="RHEA:24898"/>
        <dbReference type="ChEBI" id="CHEBI:33019"/>
        <dbReference type="ChEBI" id="CHEBI:37565"/>
        <dbReference type="ChEBI" id="CHEBI:58805"/>
        <dbReference type="EC" id="2.7.7.65"/>
    </reaction>
</comment>
<dbReference type="AlphaFoldDB" id="A0A931MYL4"/>
<dbReference type="PANTHER" id="PTHR45138:SF9">
    <property type="entry name" value="DIGUANYLATE CYCLASE DGCM-RELATED"/>
    <property type="match status" value="1"/>
</dbReference>
<dbReference type="PROSITE" id="PS50887">
    <property type="entry name" value="GGDEF"/>
    <property type="match status" value="1"/>
</dbReference>
<dbReference type="NCBIfam" id="TIGR00254">
    <property type="entry name" value="GGDEF"/>
    <property type="match status" value="1"/>
</dbReference>
<dbReference type="EMBL" id="JADZLT010000050">
    <property type="protein sequence ID" value="MBH0238552.1"/>
    <property type="molecule type" value="Genomic_DNA"/>
</dbReference>
<dbReference type="Pfam" id="PF00990">
    <property type="entry name" value="GGDEF"/>
    <property type="match status" value="1"/>
</dbReference>
<dbReference type="Proteomes" id="UP000631694">
    <property type="component" value="Unassembled WGS sequence"/>
</dbReference>